<proteinExistence type="predicted"/>
<evidence type="ECO:0000313" key="3">
    <source>
        <dbReference type="Proteomes" id="UP001285636"/>
    </source>
</evidence>
<feature type="non-terminal residue" evidence="2">
    <location>
        <position position="1"/>
    </location>
</feature>
<dbReference type="GO" id="GO:0005829">
    <property type="term" value="C:cytosol"/>
    <property type="evidence" value="ECO:0007669"/>
    <property type="project" value="TreeGrafter"/>
</dbReference>
<evidence type="ECO:0000256" key="1">
    <source>
        <dbReference type="SAM" id="Coils"/>
    </source>
</evidence>
<dbReference type="AlphaFoldDB" id="A0AAJ2NSF8"/>
<evidence type="ECO:0000313" key="2">
    <source>
        <dbReference type="EMBL" id="MDV2887766.1"/>
    </source>
</evidence>
<reference evidence="2" key="1">
    <citation type="submission" date="2023-10" db="EMBL/GenBank/DDBJ databases">
        <title>Screening of Alkalihalophilus pseudofirmusBZ-TG-HK211 and Its Alleviation of Salt Stress on Rapeseed Growth.</title>
        <authorList>
            <person name="Zhao B."/>
            <person name="Guo T."/>
        </authorList>
    </citation>
    <scope>NUCLEOTIDE SEQUENCE</scope>
    <source>
        <strain evidence="2">BZ-TG-HK211</strain>
    </source>
</reference>
<dbReference type="Gene3D" id="3.40.50.1000">
    <property type="entry name" value="HAD superfamily/HAD-like"/>
    <property type="match status" value="1"/>
</dbReference>
<dbReference type="PANTHER" id="PTHR10000">
    <property type="entry name" value="PHOSPHOSERINE PHOSPHATASE"/>
    <property type="match status" value="1"/>
</dbReference>
<feature type="non-terminal residue" evidence="2">
    <location>
        <position position="93"/>
    </location>
</feature>
<dbReference type="Proteomes" id="UP001285636">
    <property type="component" value="Unassembled WGS sequence"/>
</dbReference>
<dbReference type="InterPro" id="IPR023214">
    <property type="entry name" value="HAD_sf"/>
</dbReference>
<dbReference type="SUPFAM" id="SSF56784">
    <property type="entry name" value="HAD-like"/>
    <property type="match status" value="1"/>
</dbReference>
<organism evidence="2 3">
    <name type="scientific">Alkalihalophilus pseudofirmus</name>
    <name type="common">Bacillus pseudofirmus</name>
    <dbReference type="NCBI Taxonomy" id="79885"/>
    <lineage>
        <taxon>Bacteria</taxon>
        <taxon>Bacillati</taxon>
        <taxon>Bacillota</taxon>
        <taxon>Bacilli</taxon>
        <taxon>Bacillales</taxon>
        <taxon>Bacillaceae</taxon>
        <taxon>Alkalihalophilus</taxon>
    </lineage>
</organism>
<dbReference type="EMBL" id="JAWJAY010000443">
    <property type="protein sequence ID" value="MDV2887766.1"/>
    <property type="molecule type" value="Genomic_DNA"/>
</dbReference>
<dbReference type="Gene3D" id="3.30.1240.10">
    <property type="match status" value="1"/>
</dbReference>
<dbReference type="InterPro" id="IPR036412">
    <property type="entry name" value="HAD-like_sf"/>
</dbReference>
<gene>
    <name evidence="2" type="ORF">RYX45_21605</name>
</gene>
<dbReference type="GO" id="GO:0000287">
    <property type="term" value="F:magnesium ion binding"/>
    <property type="evidence" value="ECO:0007669"/>
    <property type="project" value="TreeGrafter"/>
</dbReference>
<sequence length="93" mass="10592">DEIAWKQHIEGSEFSKFYFFARTKEHINSWKKELVQLKQEIDFTTSTSSEHNVEIMVAGVNKATGVQQMLKGFGLAERETLAIGDSDNDLPML</sequence>
<feature type="coiled-coil region" evidence="1">
    <location>
        <begin position="20"/>
        <end position="47"/>
    </location>
</feature>
<name>A0AAJ2NSF8_ALKPS</name>
<protein>
    <submittedName>
        <fullName evidence="2">HAD hydrolase family protein</fullName>
    </submittedName>
</protein>
<keyword evidence="1" id="KW-0175">Coiled coil</keyword>
<accession>A0AAJ2NSF8</accession>
<comment type="caution">
    <text evidence="2">The sequence shown here is derived from an EMBL/GenBank/DDBJ whole genome shotgun (WGS) entry which is preliminary data.</text>
</comment>
<dbReference type="Pfam" id="PF08282">
    <property type="entry name" value="Hydrolase_3"/>
    <property type="match status" value="1"/>
</dbReference>
<dbReference type="GO" id="GO:0016791">
    <property type="term" value="F:phosphatase activity"/>
    <property type="evidence" value="ECO:0007669"/>
    <property type="project" value="TreeGrafter"/>
</dbReference>
<dbReference type="RefSeq" id="WP_323467925.1">
    <property type="nucleotide sequence ID" value="NZ_JAWJAY010000443.1"/>
</dbReference>
<dbReference type="PANTHER" id="PTHR10000:SF55">
    <property type="entry name" value="5-AMINO-6-(5-PHOSPHO-D-RIBITYLAMINO)URACIL PHOSPHATASE YCSE"/>
    <property type="match status" value="1"/>
</dbReference>
<keyword evidence="2" id="KW-0378">Hydrolase</keyword>